<evidence type="ECO:0000313" key="5">
    <source>
        <dbReference type="Proteomes" id="UP000029964"/>
    </source>
</evidence>
<dbReference type="STRING" id="857340.A0A086T7S9"/>
<dbReference type="CDD" id="cd05233">
    <property type="entry name" value="SDR_c"/>
    <property type="match status" value="1"/>
</dbReference>
<dbReference type="PRINTS" id="PR00080">
    <property type="entry name" value="SDRFAMILY"/>
</dbReference>
<dbReference type="PRINTS" id="PR00081">
    <property type="entry name" value="GDHRDH"/>
</dbReference>
<dbReference type="Pfam" id="PF13561">
    <property type="entry name" value="adh_short_C2"/>
    <property type="match status" value="1"/>
</dbReference>
<dbReference type="GO" id="GO:0016491">
    <property type="term" value="F:oxidoreductase activity"/>
    <property type="evidence" value="ECO:0007669"/>
    <property type="project" value="UniProtKB-KW"/>
</dbReference>
<sequence>MSFTGKVIAITGGASGIGLATAKAVSERGGTVCIADRDPEAITRTDTYFKDKGVPYSITTVDVSVRDQVEAWTSGIIAQFGRLDGAANVAGVNQDNINRKANLVDLEDEEWHRVIGINLTGTMYCLRSQLRKISNGGSIVNMGSIHSVKGFSNNSAYDASKHGILGLTRAAAQENGGREVRVNCVAPGAIFTPLMQKAFEKMGRPVDAPFDEPTTIQRQGKAEEVAAVIVFLLGPESTFVSGACYSVDGGWS</sequence>
<dbReference type="PANTHER" id="PTHR24321">
    <property type="entry name" value="DEHYDROGENASES, SHORT CHAIN"/>
    <property type="match status" value="1"/>
</dbReference>
<accession>A0A086T7S9</accession>
<keyword evidence="5" id="KW-1185">Reference proteome</keyword>
<dbReference type="Proteomes" id="UP000029964">
    <property type="component" value="Unassembled WGS sequence"/>
</dbReference>
<proteinExistence type="inferred from homology"/>
<dbReference type="InterPro" id="IPR036291">
    <property type="entry name" value="NAD(P)-bd_dom_sf"/>
</dbReference>
<evidence type="ECO:0000313" key="4">
    <source>
        <dbReference type="EMBL" id="KFH45411.1"/>
    </source>
</evidence>
<dbReference type="PANTHER" id="PTHR24321:SF8">
    <property type="entry name" value="ESTRADIOL 17-BETA-DEHYDROGENASE 8-RELATED"/>
    <property type="match status" value="1"/>
</dbReference>
<dbReference type="FunFam" id="3.40.50.720:FF:000084">
    <property type="entry name" value="Short-chain dehydrogenase reductase"/>
    <property type="match status" value="1"/>
</dbReference>
<dbReference type="EMBL" id="JPKY01000032">
    <property type="protein sequence ID" value="KFH45411.1"/>
    <property type="molecule type" value="Genomic_DNA"/>
</dbReference>
<organism evidence="4 5">
    <name type="scientific">Hapsidospora chrysogenum (strain ATCC 11550 / CBS 779.69 / DSM 880 / IAM 14645 / JCM 23072 / IMI 49137)</name>
    <name type="common">Acremonium chrysogenum</name>
    <dbReference type="NCBI Taxonomy" id="857340"/>
    <lineage>
        <taxon>Eukaryota</taxon>
        <taxon>Fungi</taxon>
        <taxon>Dikarya</taxon>
        <taxon>Ascomycota</taxon>
        <taxon>Pezizomycotina</taxon>
        <taxon>Sordariomycetes</taxon>
        <taxon>Hypocreomycetidae</taxon>
        <taxon>Hypocreales</taxon>
        <taxon>Bionectriaceae</taxon>
        <taxon>Hapsidospora</taxon>
    </lineage>
</organism>
<dbReference type="Gene3D" id="3.40.50.720">
    <property type="entry name" value="NAD(P)-binding Rossmann-like Domain"/>
    <property type="match status" value="1"/>
</dbReference>
<evidence type="ECO:0000256" key="2">
    <source>
        <dbReference type="ARBA" id="ARBA00022857"/>
    </source>
</evidence>
<protein>
    <submittedName>
        <fullName evidence="4">Levodione reductase-like protein</fullName>
    </submittedName>
</protein>
<dbReference type="InterPro" id="IPR002347">
    <property type="entry name" value="SDR_fam"/>
</dbReference>
<reference evidence="5" key="1">
    <citation type="journal article" date="2014" name="Genome Announc.">
        <title>Genome sequence and annotation of Acremonium chrysogenum, producer of the beta-lactam antibiotic cephalosporin C.</title>
        <authorList>
            <person name="Terfehr D."/>
            <person name="Dahlmann T.A."/>
            <person name="Specht T."/>
            <person name="Zadra I."/>
            <person name="Kuernsteiner H."/>
            <person name="Kueck U."/>
        </authorList>
    </citation>
    <scope>NUCLEOTIDE SEQUENCE [LARGE SCALE GENOMIC DNA]</scope>
    <source>
        <strain evidence="5">ATCC 11550 / CBS 779.69 / DSM 880 / IAM 14645 / JCM 23072 / IMI 49137</strain>
    </source>
</reference>
<comment type="caution">
    <text evidence="4">The sequence shown here is derived from an EMBL/GenBank/DDBJ whole genome shotgun (WGS) entry which is preliminary data.</text>
</comment>
<dbReference type="OrthoDB" id="1669814at2759"/>
<dbReference type="HOGENOM" id="CLU_010194_1_0_1"/>
<evidence type="ECO:0000256" key="3">
    <source>
        <dbReference type="ARBA" id="ARBA00023002"/>
    </source>
</evidence>
<comment type="similarity">
    <text evidence="1">Belongs to the short-chain dehydrogenases/reductases (SDR) family.</text>
</comment>
<dbReference type="AlphaFoldDB" id="A0A086T7S9"/>
<keyword evidence="3" id="KW-0560">Oxidoreductase</keyword>
<dbReference type="SUPFAM" id="SSF51735">
    <property type="entry name" value="NAD(P)-binding Rossmann-fold domains"/>
    <property type="match status" value="1"/>
</dbReference>
<gene>
    <name evidence="4" type="ORF">ACRE_037430</name>
</gene>
<name>A0A086T7S9_HAPC1</name>
<evidence type="ECO:0000256" key="1">
    <source>
        <dbReference type="ARBA" id="ARBA00006484"/>
    </source>
</evidence>
<keyword evidence="2" id="KW-0521">NADP</keyword>